<keyword evidence="2" id="KW-1003">Cell membrane</keyword>
<comment type="caution">
    <text evidence="10">The sequence shown here is derived from an EMBL/GenBank/DDBJ whole genome shotgun (WGS) entry which is preliminary data.</text>
</comment>
<dbReference type="InterPro" id="IPR004089">
    <property type="entry name" value="MCPsignal_dom"/>
</dbReference>
<evidence type="ECO:0000256" key="2">
    <source>
        <dbReference type="ARBA" id="ARBA00022475"/>
    </source>
</evidence>
<proteinExistence type="predicted"/>
<accession>A0A482UK12</accession>
<dbReference type="SUPFAM" id="SSF58104">
    <property type="entry name" value="Methyl-accepting chemotaxis protein (MCP) signaling domain"/>
    <property type="match status" value="1"/>
</dbReference>
<sequence length="361" mass="39111">MIAYSALWIAIAAGLAGLGLGWPWMTVAGLLGSAGAALLLRPAAPTPHANPEPASAPVAPASSAVEALLLAVVPTWRSNVDQVRQVQQGSIGELFSRFSGMTQRLQQTLNTSEAVVGGNGMASSLRQARDQLNMVTGAFHAASERKAELLGTIGELNQHASELQNMSRLVQDIARQTNLLALNAAIEAARAGDYGRGFSVVADEVRKLSTLSAETGQDMDQKVGEINQAISATVSAAEELSSTEQSNLHYLDEVTGEVMQGLSASLEELSDTSLLLQQDTRHTQADIEEIVVNLQFQDRTDQMLDHLQQDMQRLHEAVDRQDSAVLDPQRWLRELRQRFTTDEERHGVKRSSASTDDVTFF</sequence>
<evidence type="ECO:0000256" key="4">
    <source>
        <dbReference type="ARBA" id="ARBA00022692"/>
    </source>
</evidence>
<keyword evidence="4" id="KW-0812">Transmembrane</keyword>
<dbReference type="SMART" id="SM00283">
    <property type="entry name" value="MA"/>
    <property type="match status" value="1"/>
</dbReference>
<organism evidence="10 11">
    <name type="scientific">Pseudomonas songnenensis</name>
    <dbReference type="NCBI Taxonomy" id="1176259"/>
    <lineage>
        <taxon>Bacteria</taxon>
        <taxon>Pseudomonadati</taxon>
        <taxon>Pseudomonadota</taxon>
        <taxon>Gammaproteobacteria</taxon>
        <taxon>Pseudomonadales</taxon>
        <taxon>Pseudomonadaceae</taxon>
        <taxon>Pseudomonas</taxon>
    </lineage>
</organism>
<dbReference type="PANTHER" id="PTHR32089:SF112">
    <property type="entry name" value="LYSOZYME-LIKE PROTEIN-RELATED"/>
    <property type="match status" value="1"/>
</dbReference>
<keyword evidence="3" id="KW-0488">Methylation</keyword>
<gene>
    <name evidence="10" type="ORF">EJA06_001555</name>
</gene>
<evidence type="ECO:0000256" key="8">
    <source>
        <dbReference type="PROSITE-ProRule" id="PRU00284"/>
    </source>
</evidence>
<dbReference type="Gene3D" id="1.10.287.950">
    <property type="entry name" value="Methyl-accepting chemotaxis protein"/>
    <property type="match status" value="1"/>
</dbReference>
<dbReference type="GO" id="GO:0005886">
    <property type="term" value="C:plasma membrane"/>
    <property type="evidence" value="ECO:0007669"/>
    <property type="project" value="UniProtKB-SubCell"/>
</dbReference>
<feature type="domain" description="Methyl-accepting transducer" evidence="9">
    <location>
        <begin position="87"/>
        <end position="298"/>
    </location>
</feature>
<evidence type="ECO:0000256" key="1">
    <source>
        <dbReference type="ARBA" id="ARBA00004236"/>
    </source>
</evidence>
<evidence type="ECO:0000259" key="9">
    <source>
        <dbReference type="PROSITE" id="PS50111"/>
    </source>
</evidence>
<evidence type="ECO:0000256" key="6">
    <source>
        <dbReference type="ARBA" id="ARBA00023136"/>
    </source>
</evidence>
<keyword evidence="5" id="KW-1133">Transmembrane helix</keyword>
<dbReference type="GO" id="GO:0006935">
    <property type="term" value="P:chemotaxis"/>
    <property type="evidence" value="ECO:0007669"/>
    <property type="project" value="UniProtKB-ARBA"/>
</dbReference>
<evidence type="ECO:0000313" key="10">
    <source>
        <dbReference type="EMBL" id="RYJ63950.1"/>
    </source>
</evidence>
<keyword evidence="7 8" id="KW-0807">Transducer</keyword>
<dbReference type="Proteomes" id="UP000282800">
    <property type="component" value="Unassembled WGS sequence"/>
</dbReference>
<evidence type="ECO:0000256" key="5">
    <source>
        <dbReference type="ARBA" id="ARBA00022989"/>
    </source>
</evidence>
<dbReference type="AlphaFoldDB" id="A0A482UK12"/>
<dbReference type="GO" id="GO:0007165">
    <property type="term" value="P:signal transduction"/>
    <property type="evidence" value="ECO:0007669"/>
    <property type="project" value="UniProtKB-KW"/>
</dbReference>
<evidence type="ECO:0000256" key="3">
    <source>
        <dbReference type="ARBA" id="ARBA00022481"/>
    </source>
</evidence>
<dbReference type="Pfam" id="PF00015">
    <property type="entry name" value="MCPsignal"/>
    <property type="match status" value="1"/>
</dbReference>
<evidence type="ECO:0000256" key="7">
    <source>
        <dbReference type="ARBA" id="ARBA00023224"/>
    </source>
</evidence>
<keyword evidence="6" id="KW-0472">Membrane</keyword>
<reference evidence="10 11" key="1">
    <citation type="submission" date="2019-01" db="EMBL/GenBank/DDBJ databases">
        <title>High-quality draft genome of. Pseudomonas songnenensis str. L103, a full-fledged denitrifier isolated from 100 meters deep aquifer in a heavily nitrogen fertilized agricultural area.</title>
        <authorList>
            <person name="Liu M."/>
            <person name="Liu B."/>
        </authorList>
    </citation>
    <scope>NUCLEOTIDE SEQUENCE [LARGE SCALE GENOMIC DNA]</scope>
    <source>
        <strain evidence="10 11">L103</strain>
    </source>
</reference>
<evidence type="ECO:0000313" key="11">
    <source>
        <dbReference type="Proteomes" id="UP000282800"/>
    </source>
</evidence>
<dbReference type="PANTHER" id="PTHR32089">
    <property type="entry name" value="METHYL-ACCEPTING CHEMOTAXIS PROTEIN MCPB"/>
    <property type="match status" value="1"/>
</dbReference>
<name>A0A482UK12_9PSED</name>
<dbReference type="EMBL" id="RWYU02000001">
    <property type="protein sequence ID" value="RYJ63950.1"/>
    <property type="molecule type" value="Genomic_DNA"/>
</dbReference>
<dbReference type="PROSITE" id="PS50111">
    <property type="entry name" value="CHEMOTAXIS_TRANSDUC_2"/>
    <property type="match status" value="1"/>
</dbReference>
<comment type="subcellular location">
    <subcellularLocation>
        <location evidence="1">Cell membrane</location>
    </subcellularLocation>
</comment>
<dbReference type="OrthoDB" id="3288815at2"/>
<protein>
    <submittedName>
        <fullName evidence="10">Chemotaxis protein</fullName>
    </submittedName>
</protein>